<dbReference type="Proteomes" id="UP000317378">
    <property type="component" value="Unassembled WGS sequence"/>
</dbReference>
<gene>
    <name evidence="1" type="ORF">FGD71_028995</name>
</gene>
<name>A0A505D570_9ACTN</name>
<reference evidence="1 2" key="1">
    <citation type="submission" date="2019-06" db="EMBL/GenBank/DDBJ databases">
        <title>Streptomyces sporangiiformans sp. nov., a novel actinomycete isolated from soil in Mount Song.</title>
        <authorList>
            <person name="Han L."/>
        </authorList>
    </citation>
    <scope>NUCLEOTIDE SEQUENCE [LARGE SCALE GENOMIC DNA]</scope>
    <source>
        <strain evidence="1 2">NEAU-SSA 1</strain>
    </source>
</reference>
<sequence length="114" mass="13149">MAAHTPAEQALARSYTTGDGSMRFNITDLSVDHHPDRSATLTYWLTAERQGRPDERWVVTLPWDDKSFADVLTSSSPDPDRLRQLVHIVHTLLEEWWDTKGYNRQSAKMGRQRP</sequence>
<dbReference type="OrthoDB" id="4315031at2"/>
<keyword evidence="2" id="KW-1185">Reference proteome</keyword>
<proteinExistence type="predicted"/>
<evidence type="ECO:0000313" key="2">
    <source>
        <dbReference type="Proteomes" id="UP000317378"/>
    </source>
</evidence>
<organism evidence="1 2">
    <name type="scientific">Streptomyces sporangiiformans</name>
    <dbReference type="NCBI Taxonomy" id="2315329"/>
    <lineage>
        <taxon>Bacteria</taxon>
        <taxon>Bacillati</taxon>
        <taxon>Actinomycetota</taxon>
        <taxon>Actinomycetes</taxon>
        <taxon>Kitasatosporales</taxon>
        <taxon>Streptomycetaceae</taxon>
        <taxon>Streptomyces</taxon>
    </lineage>
</organism>
<accession>A0A505D570</accession>
<comment type="caution">
    <text evidence="1">The sequence shown here is derived from an EMBL/GenBank/DDBJ whole genome shotgun (WGS) entry which is preliminary data.</text>
</comment>
<dbReference type="RefSeq" id="WP_119103494.1">
    <property type="nucleotide sequence ID" value="NZ_QXMJ01000168.1"/>
</dbReference>
<protein>
    <submittedName>
        <fullName evidence="1">Uncharacterized protein</fullName>
    </submittedName>
</protein>
<dbReference type="AlphaFoldDB" id="A0A505D570"/>
<evidence type="ECO:0000313" key="1">
    <source>
        <dbReference type="EMBL" id="TPQ18864.1"/>
    </source>
</evidence>
<dbReference type="EMBL" id="VCHX02000168">
    <property type="protein sequence ID" value="TPQ18864.1"/>
    <property type="molecule type" value="Genomic_DNA"/>
</dbReference>